<dbReference type="GO" id="GO:0033627">
    <property type="term" value="P:cell adhesion mediated by integrin"/>
    <property type="evidence" value="ECO:0007669"/>
    <property type="project" value="TreeGrafter"/>
</dbReference>
<keyword evidence="7" id="KW-0106">Calcium</keyword>
<dbReference type="InterPro" id="IPR048285">
    <property type="entry name" value="Integrin_alpha_Ig-like_2"/>
</dbReference>
<feature type="repeat" description="FG-GAP" evidence="15">
    <location>
        <begin position="589"/>
        <end position="652"/>
    </location>
</feature>
<dbReference type="SMART" id="SM00191">
    <property type="entry name" value="Int_alpha"/>
    <property type="match status" value="4"/>
</dbReference>
<dbReference type="InterPro" id="IPR013649">
    <property type="entry name" value="Integrin_alpha_Ig-like_1"/>
</dbReference>
<evidence type="ECO:0000313" key="18">
    <source>
        <dbReference type="EMBL" id="CAH2220177.1"/>
    </source>
</evidence>
<dbReference type="AlphaFoldDB" id="A0AAD1QZH2"/>
<dbReference type="GO" id="GO:0098609">
    <property type="term" value="P:cell-cell adhesion"/>
    <property type="evidence" value="ECO:0007669"/>
    <property type="project" value="TreeGrafter"/>
</dbReference>
<keyword evidence="8 16" id="KW-0130">Cell adhesion</keyword>
<evidence type="ECO:0000256" key="11">
    <source>
        <dbReference type="ARBA" id="ARBA00023136"/>
    </source>
</evidence>
<reference evidence="18" key="1">
    <citation type="submission" date="2022-03" db="EMBL/GenBank/DDBJ databases">
        <authorList>
            <person name="Alioto T."/>
            <person name="Alioto T."/>
            <person name="Gomez Garrido J."/>
        </authorList>
    </citation>
    <scope>NUCLEOTIDE SEQUENCE</scope>
</reference>
<evidence type="ECO:0000256" key="5">
    <source>
        <dbReference type="ARBA" id="ARBA00022729"/>
    </source>
</evidence>
<dbReference type="InterPro" id="IPR013519">
    <property type="entry name" value="Int_alpha_beta-p"/>
</dbReference>
<dbReference type="Pfam" id="PF20805">
    <property type="entry name" value="Integrin_A_Ig_2"/>
    <property type="match status" value="1"/>
</dbReference>
<dbReference type="GO" id="GO:0009897">
    <property type="term" value="C:external side of plasma membrane"/>
    <property type="evidence" value="ECO:0007669"/>
    <property type="project" value="TreeGrafter"/>
</dbReference>
<comment type="similarity">
    <text evidence="2 16">Belongs to the integrin alpha chain family.</text>
</comment>
<keyword evidence="11 16" id="KW-0472">Membrane</keyword>
<keyword evidence="3 16" id="KW-0812">Transmembrane</keyword>
<sequence>MQKKRFWVGHIMRTEINLFCLLLVLTFQVSSCFNIDTVKFWNYTTESSSLFGQKVLQYQHGTNKGIYVSSPLQDIKKRIFEGVFKCTVPKGGQNLHCEKMDPFQGRSQAPRVAPYPIISLARNADSTLICQQMKGRKNKSTAGELNGECLLLGNGTGVQTFPDLATTADAMTIMTVLLEHTAHYTSGVGNRVAMLEDAYNLIKFVEENINNNNNMEDVDDDDDDVTEIAIVLDGSGSIEKEDFQKAKDFISNMMKMFWEKCTQCDFAVVQYGDVIQKEFDLQESRQDSNHALQTVQQTEQVGNVTKTASALQYVLDNIFNEASGSKPKAKKIILVLTDGDIFMDPLNLTTVINSPKMKDVERFAIGVGDAFNKSKALDELKRIASQEDGHVIRVEDYSALQGLLSSLQQKIIGIEGTKGDKLEFDLAEIGFAVHARNKYRNGESFVFGAVGSFDWSGGMLLYQTQHPHKVEFLRETISEDNSKPSKYGYLGYSVTIAQTKIYTFYIAGAPHHSNVGQVIAFEEDITSYHPIYLKGEQLGSYFGFELCTVDIESDGYTDFLLVGAPFYHIRGEEGKVYVYKINNMGNFTLVYTLEQNSYSFARFGYSVASIGDINQDGYQDIAVGAPLEGHLEQPDNFGSVYIYNGKKDGIRRIPSQRITALTLNKQKLQYFGQSIDGGLDLTNDGYPDMSVGALASVIVLRSRPVVKITAKVRFKPSEIPLILTNDELIVDICFDVSPLKATEMKKTSLKYSLDLDVDMQEKRITFKEDSEKGSLSLIEKNCTRLLMALLPCNYDCFSNIRIKISYTLNADQLRRDLPAPILNMYEPLYTFVELPYVKDCNNKTTCIPILKLITEESRKGLVVGQTKDLTVNFTLINSGDDSYRTTIFIAYPNNLQVKIIKTPNSPSIKCSDHKTLQSSLNCDIGHPVFKASNAAFSVVWQLNELKFTEENVIININVSNINNITNLPHHQILLPVKHSFSAVLSALQVLVVTINQEPARNQEIQYTFDVSTENQYDATIVLSIQVPVTMQSVTISSVKNIQKTQNATQCEDVTKLCGRDQECGDILYHNIKCNITGQEHITVTADLFLSNMAKIVENTKKFLVTGEIIYDKNLFVNLENSEKAQISVMLHKDIPVNLLPVMIGSSIGGILLLLVIVVILVKCGFFERKYKNFDEQDD</sequence>
<dbReference type="SMART" id="SM00327">
    <property type="entry name" value="VWA"/>
    <property type="match status" value="1"/>
</dbReference>
<dbReference type="Gene3D" id="1.20.5.930">
    <property type="entry name" value="Bicelle-embedded integrin alpha(iib) transmembrane segment"/>
    <property type="match status" value="1"/>
</dbReference>
<dbReference type="Gene3D" id="2.60.40.1530">
    <property type="entry name" value="ntegrin, alpha v. Chain A, domain 4"/>
    <property type="match status" value="1"/>
</dbReference>
<evidence type="ECO:0000256" key="4">
    <source>
        <dbReference type="ARBA" id="ARBA00022723"/>
    </source>
</evidence>
<dbReference type="Gene3D" id="2.60.40.1460">
    <property type="entry name" value="Integrin domains. Chain A, domain 2"/>
    <property type="match status" value="1"/>
</dbReference>
<feature type="signal peptide" evidence="16">
    <location>
        <begin position="1"/>
        <end position="32"/>
    </location>
</feature>
<dbReference type="GO" id="GO:0046872">
    <property type="term" value="F:metal ion binding"/>
    <property type="evidence" value="ECO:0007669"/>
    <property type="project" value="UniProtKB-KW"/>
</dbReference>
<keyword evidence="13 16" id="KW-0675">Receptor</keyword>
<feature type="repeat" description="FG-GAP" evidence="15">
    <location>
        <begin position="529"/>
        <end position="588"/>
    </location>
</feature>
<feature type="chain" id="PRO_5041774447" evidence="16">
    <location>
        <begin position="33"/>
        <end position="1178"/>
    </location>
</feature>
<evidence type="ECO:0000256" key="3">
    <source>
        <dbReference type="ARBA" id="ARBA00022692"/>
    </source>
</evidence>
<dbReference type="Gene3D" id="2.130.10.130">
    <property type="entry name" value="Integrin alpha, N-terminal"/>
    <property type="match status" value="2"/>
</dbReference>
<dbReference type="InterPro" id="IPR032695">
    <property type="entry name" value="Integrin_dom_sf"/>
</dbReference>
<dbReference type="Gene3D" id="3.40.50.410">
    <property type="entry name" value="von Willebrand factor, type A domain"/>
    <property type="match status" value="1"/>
</dbReference>
<feature type="domain" description="VWFA" evidence="17">
    <location>
        <begin position="227"/>
        <end position="407"/>
    </location>
</feature>
<dbReference type="Pfam" id="PF01839">
    <property type="entry name" value="FG-GAP"/>
    <property type="match status" value="2"/>
</dbReference>
<dbReference type="PANTHER" id="PTHR23220">
    <property type="entry name" value="INTEGRIN ALPHA"/>
    <property type="match status" value="1"/>
</dbReference>
<evidence type="ECO:0000256" key="10">
    <source>
        <dbReference type="ARBA" id="ARBA00023037"/>
    </source>
</evidence>
<dbReference type="PROSITE" id="PS50234">
    <property type="entry name" value="VWFA"/>
    <property type="match status" value="1"/>
</dbReference>
<dbReference type="Proteomes" id="UP001295444">
    <property type="component" value="Chromosome 01"/>
</dbReference>
<evidence type="ECO:0000256" key="9">
    <source>
        <dbReference type="ARBA" id="ARBA00022989"/>
    </source>
</evidence>
<keyword evidence="4" id="KW-0479">Metal-binding</keyword>
<proteinExistence type="inferred from homology"/>
<keyword evidence="5 16" id="KW-0732">Signal</keyword>
<dbReference type="GO" id="GO:0008305">
    <property type="term" value="C:integrin complex"/>
    <property type="evidence" value="ECO:0007669"/>
    <property type="project" value="InterPro"/>
</dbReference>
<dbReference type="PROSITE" id="PS51470">
    <property type="entry name" value="FG_GAP"/>
    <property type="match status" value="3"/>
</dbReference>
<evidence type="ECO:0000256" key="14">
    <source>
        <dbReference type="ARBA" id="ARBA00023180"/>
    </source>
</evidence>
<dbReference type="PRINTS" id="PR01185">
    <property type="entry name" value="INTEGRINA"/>
</dbReference>
<evidence type="ECO:0000313" key="19">
    <source>
        <dbReference type="Proteomes" id="UP001295444"/>
    </source>
</evidence>
<dbReference type="Pfam" id="PF08441">
    <property type="entry name" value="Integrin_A_Ig_1"/>
    <property type="match status" value="1"/>
</dbReference>
<evidence type="ECO:0000256" key="16">
    <source>
        <dbReference type="RuleBase" id="RU003762"/>
    </source>
</evidence>
<keyword evidence="14" id="KW-0325">Glycoprotein</keyword>
<keyword evidence="6" id="KW-0677">Repeat</keyword>
<organism evidence="18 19">
    <name type="scientific">Pelobates cultripes</name>
    <name type="common">Western spadefoot toad</name>
    <dbReference type="NCBI Taxonomy" id="61616"/>
    <lineage>
        <taxon>Eukaryota</taxon>
        <taxon>Metazoa</taxon>
        <taxon>Chordata</taxon>
        <taxon>Craniata</taxon>
        <taxon>Vertebrata</taxon>
        <taxon>Euteleostomi</taxon>
        <taxon>Amphibia</taxon>
        <taxon>Batrachia</taxon>
        <taxon>Anura</taxon>
        <taxon>Pelobatoidea</taxon>
        <taxon>Pelobatidae</taxon>
        <taxon>Pelobates</taxon>
    </lineage>
</organism>
<dbReference type="InterPro" id="IPR002035">
    <property type="entry name" value="VWF_A"/>
</dbReference>
<evidence type="ECO:0000256" key="2">
    <source>
        <dbReference type="ARBA" id="ARBA00008054"/>
    </source>
</evidence>
<dbReference type="EMBL" id="OW240912">
    <property type="protein sequence ID" value="CAH2220177.1"/>
    <property type="molecule type" value="Genomic_DNA"/>
</dbReference>
<dbReference type="GO" id="GO:0007160">
    <property type="term" value="P:cell-matrix adhesion"/>
    <property type="evidence" value="ECO:0007669"/>
    <property type="project" value="TreeGrafter"/>
</dbReference>
<dbReference type="InterPro" id="IPR013517">
    <property type="entry name" value="FG-GAP"/>
</dbReference>
<evidence type="ECO:0000256" key="15">
    <source>
        <dbReference type="PROSITE-ProRule" id="PRU00803"/>
    </source>
</evidence>
<dbReference type="SUPFAM" id="SSF69179">
    <property type="entry name" value="Integrin domains"/>
    <property type="match status" value="2"/>
</dbReference>
<evidence type="ECO:0000256" key="6">
    <source>
        <dbReference type="ARBA" id="ARBA00022737"/>
    </source>
</evidence>
<evidence type="ECO:0000256" key="7">
    <source>
        <dbReference type="ARBA" id="ARBA00022837"/>
    </source>
</evidence>
<dbReference type="InterPro" id="IPR000413">
    <property type="entry name" value="Integrin_alpha"/>
</dbReference>
<dbReference type="Pfam" id="PF00092">
    <property type="entry name" value="VWA"/>
    <property type="match status" value="1"/>
</dbReference>
<feature type="repeat" description="FG-GAP" evidence="15">
    <location>
        <begin position="656"/>
        <end position="717"/>
    </location>
</feature>
<protein>
    <submittedName>
        <fullName evidence="18">Integrin alpha-E</fullName>
    </submittedName>
</protein>
<keyword evidence="9 16" id="KW-1133">Transmembrane helix</keyword>
<dbReference type="GO" id="GO:0007229">
    <property type="term" value="P:integrin-mediated signaling pathway"/>
    <property type="evidence" value="ECO:0007669"/>
    <property type="project" value="UniProtKB-KW"/>
</dbReference>
<dbReference type="Gene3D" id="2.60.40.1510">
    <property type="entry name" value="ntegrin, alpha v. Chain A, domain 3"/>
    <property type="match status" value="1"/>
</dbReference>
<evidence type="ECO:0000256" key="1">
    <source>
        <dbReference type="ARBA" id="ARBA00004479"/>
    </source>
</evidence>
<name>A0AAD1QZH2_PELCU</name>
<keyword evidence="12" id="KW-1015">Disulfide bond</keyword>
<dbReference type="SUPFAM" id="SSF69318">
    <property type="entry name" value="Integrin alpha N-terminal domain"/>
    <property type="match status" value="1"/>
</dbReference>
<evidence type="ECO:0000256" key="13">
    <source>
        <dbReference type="ARBA" id="ARBA00023170"/>
    </source>
</evidence>
<evidence type="ECO:0000256" key="12">
    <source>
        <dbReference type="ARBA" id="ARBA00023157"/>
    </source>
</evidence>
<comment type="subcellular location">
    <subcellularLocation>
        <location evidence="1 16">Membrane</location>
        <topology evidence="1 16">Single-pass type I membrane protein</topology>
    </subcellularLocation>
</comment>
<evidence type="ECO:0000259" key="17">
    <source>
        <dbReference type="PROSITE" id="PS50234"/>
    </source>
</evidence>
<feature type="transmembrane region" description="Helical" evidence="16">
    <location>
        <begin position="1138"/>
        <end position="1161"/>
    </location>
</feature>
<dbReference type="GO" id="GO:0005178">
    <property type="term" value="F:integrin binding"/>
    <property type="evidence" value="ECO:0007669"/>
    <property type="project" value="TreeGrafter"/>
</dbReference>
<dbReference type="SUPFAM" id="SSF53300">
    <property type="entry name" value="vWA-like"/>
    <property type="match status" value="1"/>
</dbReference>
<dbReference type="PANTHER" id="PTHR23220:SF79">
    <property type="entry name" value="INTEGRIN ALPHA-E"/>
    <property type="match status" value="1"/>
</dbReference>
<dbReference type="PRINTS" id="PR00453">
    <property type="entry name" value="VWFADOMAIN"/>
</dbReference>
<dbReference type="InterPro" id="IPR028994">
    <property type="entry name" value="Integrin_alpha_N"/>
</dbReference>
<accession>A0AAD1QZH2</accession>
<keyword evidence="10 16" id="KW-0401">Integrin</keyword>
<keyword evidence="19" id="KW-1185">Reference proteome</keyword>
<gene>
    <name evidence="18" type="ORF">PECUL_23A014117</name>
</gene>
<dbReference type="InterPro" id="IPR036465">
    <property type="entry name" value="vWFA_dom_sf"/>
</dbReference>
<evidence type="ECO:0000256" key="8">
    <source>
        <dbReference type="ARBA" id="ARBA00022889"/>
    </source>
</evidence>